<name>A0A4Y3QVR8_STRCI</name>
<feature type="domain" description="HTH luxR-type" evidence="2">
    <location>
        <begin position="734"/>
        <end position="799"/>
    </location>
</feature>
<dbReference type="PANTHER" id="PTHR47691">
    <property type="entry name" value="REGULATOR-RELATED"/>
    <property type="match status" value="1"/>
</dbReference>
<dbReference type="EMBL" id="BJMM01000006">
    <property type="protein sequence ID" value="GEB49312.1"/>
    <property type="molecule type" value="Genomic_DNA"/>
</dbReference>
<organism evidence="3 4">
    <name type="scientific">Streptomyces cacaoi</name>
    <dbReference type="NCBI Taxonomy" id="1898"/>
    <lineage>
        <taxon>Bacteria</taxon>
        <taxon>Bacillati</taxon>
        <taxon>Actinomycetota</taxon>
        <taxon>Actinomycetes</taxon>
        <taxon>Kitasatosporales</taxon>
        <taxon>Streptomycetaceae</taxon>
        <taxon>Streptomyces</taxon>
    </lineage>
</organism>
<dbReference type="InterPro" id="IPR000792">
    <property type="entry name" value="Tscrpt_reg_LuxR_C"/>
</dbReference>
<dbReference type="OrthoDB" id="499349at2"/>
<dbReference type="SMART" id="SM00421">
    <property type="entry name" value="HTH_LUXR"/>
    <property type="match status" value="1"/>
</dbReference>
<dbReference type="PANTHER" id="PTHR47691:SF3">
    <property type="entry name" value="HTH-TYPE TRANSCRIPTIONAL REGULATOR RV0890C-RELATED"/>
    <property type="match status" value="1"/>
</dbReference>
<dbReference type="SUPFAM" id="SSF52540">
    <property type="entry name" value="P-loop containing nucleoside triphosphate hydrolases"/>
    <property type="match status" value="1"/>
</dbReference>
<sequence>MSLSSTAACDTCGKPVRPQRQSGSSPPRARYCSNACRQRSYRMRQKSGGMETALVETPLTQLSSFIGRTHELIELTRLLREVRLLTLTGPAGVGKSRLALELAGQEARSRRYEMAVVRLGRLAEPEEIRQRILAALDELTDGTNEAEKDRLLLLDGCEHVLEICGALLTDLLPRQPRLRILATSREPLRLPGESVFPVAELAPPDLDPATVLAACLSSDAVALFLDRARAVAPGFQLTEANAADVGEICARLDGLPLPIEMAAQLMRVFPPAEVRAQLDDRLALLTNGWRLADDRHRSLRASLGWGYDLLSTGERALLRRLSVLPGGFGPDAAGALAADVPEVASAIPEILIGLEAKSVITPLPGADCPTRFRLLESMRCFGHEMLVAQGEDSGAYERLTAWLTTASLPLYTEAVAPAGALAVLEKEQANLTQALLVLRSGTDERQLLLAAALAAVELANGQHLGAAGHLVHALERTAADSGYRGIALEAAALLARREGADAEAARLTDEAVALERGCGGSTARLGRLLLLRGRQRQQADERESARADLAGALDIGLRLDDGLLVALSSGAIARQQVENGELGEAEQAIRRALPALRRRSTPFHLHPVLVTAGALALEKDDPTKAEACFAEALRARPAHRDDTAAAIEGLAMAAVRARRFDRVLHLLGTAERIRCGPGRDTEWWRGQLHEVREAALRTMPSARAEACLDAGRRLAAPQAVSLALGDDGGPGRHHKRPGHPLSRRERDVAELVVEGLTNRQIAARMHVSVRTVETHIRHIRATLGLRSRAHIAAWVAQRQPEPSAVLPPSTARRTSPPSTERGAHATSVERRIPPPHSVLHAGRGSSRQLEDT</sequence>
<feature type="compositionally biased region" description="Low complexity" evidence="1">
    <location>
        <begin position="807"/>
        <end position="820"/>
    </location>
</feature>
<dbReference type="Gene3D" id="1.25.40.10">
    <property type="entry name" value="Tetratricopeptide repeat domain"/>
    <property type="match status" value="1"/>
</dbReference>
<dbReference type="InterPro" id="IPR027417">
    <property type="entry name" value="P-loop_NTPase"/>
</dbReference>
<reference evidence="3 4" key="1">
    <citation type="submission" date="2019-06" db="EMBL/GenBank/DDBJ databases">
        <title>Whole genome shotgun sequence of Streptomyces cacaoi subsp. cacaoi NBRC 12748.</title>
        <authorList>
            <person name="Hosoyama A."/>
            <person name="Uohara A."/>
            <person name="Ohji S."/>
            <person name="Ichikawa N."/>
        </authorList>
    </citation>
    <scope>NUCLEOTIDE SEQUENCE [LARGE SCALE GENOMIC DNA]</scope>
    <source>
        <strain evidence="3 4">NBRC 12748</strain>
    </source>
</reference>
<comment type="caution">
    <text evidence="3">The sequence shown here is derived from an EMBL/GenBank/DDBJ whole genome shotgun (WGS) entry which is preliminary data.</text>
</comment>
<keyword evidence="4" id="KW-1185">Reference proteome</keyword>
<dbReference type="SUPFAM" id="SSF46894">
    <property type="entry name" value="C-terminal effector domain of the bipartite response regulators"/>
    <property type="match status" value="1"/>
</dbReference>
<protein>
    <recommendedName>
        <fullName evidence="2">HTH luxR-type domain-containing protein</fullName>
    </recommendedName>
</protein>
<dbReference type="Proteomes" id="UP000319210">
    <property type="component" value="Unassembled WGS sequence"/>
</dbReference>
<gene>
    <name evidence="3" type="ORF">SCA03_18630</name>
</gene>
<dbReference type="InterPro" id="IPR016032">
    <property type="entry name" value="Sig_transdc_resp-reg_C-effctor"/>
</dbReference>
<dbReference type="AlphaFoldDB" id="A0A4Y3QVR8"/>
<feature type="compositionally biased region" description="Basic and acidic residues" evidence="1">
    <location>
        <begin position="821"/>
        <end position="832"/>
    </location>
</feature>
<evidence type="ECO:0000256" key="1">
    <source>
        <dbReference type="SAM" id="MobiDB-lite"/>
    </source>
</evidence>
<dbReference type="InterPro" id="IPR036388">
    <property type="entry name" value="WH-like_DNA-bd_sf"/>
</dbReference>
<dbReference type="CDD" id="cd06170">
    <property type="entry name" value="LuxR_C_like"/>
    <property type="match status" value="1"/>
</dbReference>
<dbReference type="SUPFAM" id="SSF48452">
    <property type="entry name" value="TPR-like"/>
    <property type="match status" value="1"/>
</dbReference>
<feature type="region of interest" description="Disordered" evidence="1">
    <location>
        <begin position="722"/>
        <end position="744"/>
    </location>
</feature>
<dbReference type="PROSITE" id="PS50043">
    <property type="entry name" value="HTH_LUXR_2"/>
    <property type="match status" value="1"/>
</dbReference>
<accession>A0A4Y3QVR8</accession>
<dbReference type="GO" id="GO:0006355">
    <property type="term" value="P:regulation of DNA-templated transcription"/>
    <property type="evidence" value="ECO:0007669"/>
    <property type="project" value="InterPro"/>
</dbReference>
<feature type="region of interest" description="Disordered" evidence="1">
    <location>
        <begin position="798"/>
        <end position="852"/>
    </location>
</feature>
<dbReference type="Pfam" id="PF00196">
    <property type="entry name" value="GerE"/>
    <property type="match status" value="1"/>
</dbReference>
<proteinExistence type="predicted"/>
<evidence type="ECO:0000313" key="3">
    <source>
        <dbReference type="EMBL" id="GEB49312.1"/>
    </source>
</evidence>
<dbReference type="Gene3D" id="3.40.50.300">
    <property type="entry name" value="P-loop containing nucleotide triphosphate hydrolases"/>
    <property type="match status" value="1"/>
</dbReference>
<dbReference type="GO" id="GO:0003677">
    <property type="term" value="F:DNA binding"/>
    <property type="evidence" value="ECO:0007669"/>
    <property type="project" value="InterPro"/>
</dbReference>
<dbReference type="Gene3D" id="1.10.10.10">
    <property type="entry name" value="Winged helix-like DNA-binding domain superfamily/Winged helix DNA-binding domain"/>
    <property type="match status" value="1"/>
</dbReference>
<dbReference type="CDD" id="cd00009">
    <property type="entry name" value="AAA"/>
    <property type="match status" value="1"/>
</dbReference>
<dbReference type="PRINTS" id="PR00038">
    <property type="entry name" value="HTHLUXR"/>
</dbReference>
<evidence type="ECO:0000313" key="4">
    <source>
        <dbReference type="Proteomes" id="UP000319210"/>
    </source>
</evidence>
<dbReference type="RefSeq" id="WP_086815889.1">
    <property type="nucleotide sequence ID" value="NZ_BJMM01000006.1"/>
</dbReference>
<evidence type="ECO:0000259" key="2">
    <source>
        <dbReference type="PROSITE" id="PS50043"/>
    </source>
</evidence>
<feature type="region of interest" description="Disordered" evidence="1">
    <location>
        <begin position="1"/>
        <end position="31"/>
    </location>
</feature>
<dbReference type="InterPro" id="IPR011990">
    <property type="entry name" value="TPR-like_helical_dom_sf"/>
</dbReference>